<evidence type="ECO:0000313" key="8">
    <source>
        <dbReference type="EMBL" id="SVA68783.1"/>
    </source>
</evidence>
<comment type="subcellular location">
    <subcellularLocation>
        <location evidence="1">Cell membrane</location>
        <topology evidence="1">Multi-pass membrane protein</topology>
    </subcellularLocation>
</comment>
<dbReference type="EMBL" id="UINC01016539">
    <property type="protein sequence ID" value="SVA68783.1"/>
    <property type="molecule type" value="Genomic_DNA"/>
</dbReference>
<keyword evidence="4 6" id="KW-1133">Transmembrane helix</keyword>
<feature type="transmembrane region" description="Helical" evidence="6">
    <location>
        <begin position="245"/>
        <end position="264"/>
    </location>
</feature>
<dbReference type="PANTHER" id="PTHR32322:SF18">
    <property type="entry name" value="S-ADENOSYLMETHIONINE_S-ADENOSYLHOMOCYSTEINE TRANSPORTER"/>
    <property type="match status" value="1"/>
</dbReference>
<evidence type="ECO:0000256" key="4">
    <source>
        <dbReference type="ARBA" id="ARBA00022989"/>
    </source>
</evidence>
<dbReference type="AlphaFoldDB" id="A0A381XX29"/>
<reference evidence="8" key="1">
    <citation type="submission" date="2018-05" db="EMBL/GenBank/DDBJ databases">
        <authorList>
            <person name="Lanie J.A."/>
            <person name="Ng W.-L."/>
            <person name="Kazmierczak K.M."/>
            <person name="Andrzejewski T.M."/>
            <person name="Davidsen T.M."/>
            <person name="Wayne K.J."/>
            <person name="Tettelin H."/>
            <person name="Glass J.I."/>
            <person name="Rusch D."/>
            <person name="Podicherti R."/>
            <person name="Tsui H.-C.T."/>
            <person name="Winkler M.E."/>
        </authorList>
    </citation>
    <scope>NUCLEOTIDE SEQUENCE</scope>
</reference>
<gene>
    <name evidence="8" type="ORF">METZ01_LOCUS121637</name>
</gene>
<dbReference type="InterPro" id="IPR000620">
    <property type="entry name" value="EamA_dom"/>
</dbReference>
<feature type="domain" description="EamA" evidence="7">
    <location>
        <begin position="9"/>
        <end position="139"/>
    </location>
</feature>
<feature type="transmembrane region" description="Helical" evidence="6">
    <location>
        <begin position="155"/>
        <end position="174"/>
    </location>
</feature>
<evidence type="ECO:0000256" key="2">
    <source>
        <dbReference type="ARBA" id="ARBA00022475"/>
    </source>
</evidence>
<proteinExistence type="predicted"/>
<feature type="transmembrane region" description="Helical" evidence="6">
    <location>
        <begin position="67"/>
        <end position="89"/>
    </location>
</feature>
<evidence type="ECO:0000256" key="1">
    <source>
        <dbReference type="ARBA" id="ARBA00004651"/>
    </source>
</evidence>
<evidence type="ECO:0000256" key="6">
    <source>
        <dbReference type="SAM" id="Phobius"/>
    </source>
</evidence>
<evidence type="ECO:0000256" key="5">
    <source>
        <dbReference type="ARBA" id="ARBA00023136"/>
    </source>
</evidence>
<feature type="transmembrane region" description="Helical" evidence="6">
    <location>
        <begin position="186"/>
        <end position="207"/>
    </location>
</feature>
<dbReference type="PANTHER" id="PTHR32322">
    <property type="entry name" value="INNER MEMBRANE TRANSPORTER"/>
    <property type="match status" value="1"/>
</dbReference>
<organism evidence="8">
    <name type="scientific">marine metagenome</name>
    <dbReference type="NCBI Taxonomy" id="408172"/>
    <lineage>
        <taxon>unclassified sequences</taxon>
        <taxon>metagenomes</taxon>
        <taxon>ecological metagenomes</taxon>
    </lineage>
</organism>
<feature type="transmembrane region" description="Helical" evidence="6">
    <location>
        <begin position="125"/>
        <end position="143"/>
    </location>
</feature>
<protein>
    <recommendedName>
        <fullName evidence="7">EamA domain-containing protein</fullName>
    </recommendedName>
</protein>
<feature type="transmembrane region" description="Helical" evidence="6">
    <location>
        <begin position="213"/>
        <end position="233"/>
    </location>
</feature>
<dbReference type="GO" id="GO:0005886">
    <property type="term" value="C:plasma membrane"/>
    <property type="evidence" value="ECO:0007669"/>
    <property type="project" value="UniProtKB-SubCell"/>
</dbReference>
<keyword evidence="3 6" id="KW-0812">Transmembrane</keyword>
<keyword evidence="2" id="KW-1003">Cell membrane</keyword>
<accession>A0A381XX29</accession>
<keyword evidence="5 6" id="KW-0472">Membrane</keyword>
<feature type="transmembrane region" description="Helical" evidence="6">
    <location>
        <begin position="270"/>
        <end position="288"/>
    </location>
</feature>
<evidence type="ECO:0000256" key="3">
    <source>
        <dbReference type="ARBA" id="ARBA00022692"/>
    </source>
</evidence>
<feature type="transmembrane region" description="Helical" evidence="6">
    <location>
        <begin position="38"/>
        <end position="55"/>
    </location>
</feature>
<dbReference type="SUPFAM" id="SSF103481">
    <property type="entry name" value="Multidrug resistance efflux transporter EmrE"/>
    <property type="match status" value="2"/>
</dbReference>
<dbReference type="InterPro" id="IPR050638">
    <property type="entry name" value="AA-Vitamin_Transporters"/>
</dbReference>
<name>A0A381XX29_9ZZZZ</name>
<evidence type="ECO:0000259" key="7">
    <source>
        <dbReference type="Pfam" id="PF00892"/>
    </source>
</evidence>
<sequence>MPLRFTRIEWLLLLLTLIWGSNFSVVKTAIEEFPPLPFNALRMVLASAIFLGLLARSSASRPCRRDWPVIIALGFVGHFLYQVCFMEGIARTSAANSSLILGATPIAVAILMWCSGREPLSTTHWVGVGVSLVGVYLVIGQGARINSSSLTGDLLTMGAVWCWAVYTVSAQSILKRYSPLTMTTWSMAVGTALFVPLGLPGLLVLNWHEISFGAWAGLVYSAIFALCVSYLIWYTAVQRIGSARTSIYSNMVPVVAMIVAAVWLRESISVMQIGGAVSIIAGVALTKVRPLHGS</sequence>
<feature type="domain" description="EamA" evidence="7">
    <location>
        <begin position="151"/>
        <end position="286"/>
    </location>
</feature>
<feature type="transmembrane region" description="Helical" evidence="6">
    <location>
        <begin position="95"/>
        <end position="113"/>
    </location>
</feature>
<dbReference type="Pfam" id="PF00892">
    <property type="entry name" value="EamA"/>
    <property type="match status" value="2"/>
</dbReference>
<dbReference type="InterPro" id="IPR037185">
    <property type="entry name" value="EmrE-like"/>
</dbReference>